<dbReference type="Gene3D" id="3.40.50.880">
    <property type="match status" value="1"/>
</dbReference>
<dbReference type="EMBL" id="BMLS01000005">
    <property type="protein sequence ID" value="GGO72698.1"/>
    <property type="molecule type" value="Genomic_DNA"/>
</dbReference>
<reference evidence="2" key="2">
    <citation type="submission" date="2020-09" db="EMBL/GenBank/DDBJ databases">
        <authorList>
            <person name="Sun Q."/>
            <person name="Zhou Y."/>
        </authorList>
    </citation>
    <scope>NUCLEOTIDE SEQUENCE</scope>
    <source>
        <strain evidence="2">CGMCC 1.7086</strain>
    </source>
</reference>
<dbReference type="AlphaFoldDB" id="A0A918DL02"/>
<keyword evidence="3" id="KW-1185">Reference proteome</keyword>
<comment type="caution">
    <text evidence="2">The sequence shown here is derived from an EMBL/GenBank/DDBJ whole genome shotgun (WGS) entry which is preliminary data.</text>
</comment>
<evidence type="ECO:0000313" key="3">
    <source>
        <dbReference type="Proteomes" id="UP000606935"/>
    </source>
</evidence>
<evidence type="ECO:0000259" key="1">
    <source>
        <dbReference type="Pfam" id="PF01965"/>
    </source>
</evidence>
<dbReference type="PANTHER" id="PTHR43130:SF15">
    <property type="entry name" value="THIJ_PFPI FAMILY PROTEIN (AFU_ORTHOLOGUE AFUA_5G14240)"/>
    <property type="match status" value="1"/>
</dbReference>
<name>A0A918DL02_9ALTE</name>
<accession>A0A918DL02</accession>
<organism evidence="2 3">
    <name type="scientific">Bowmanella pacifica</name>
    <dbReference type="NCBI Taxonomy" id="502051"/>
    <lineage>
        <taxon>Bacteria</taxon>
        <taxon>Pseudomonadati</taxon>
        <taxon>Pseudomonadota</taxon>
        <taxon>Gammaproteobacteria</taxon>
        <taxon>Alteromonadales</taxon>
        <taxon>Alteromonadaceae</taxon>
        <taxon>Bowmanella</taxon>
    </lineage>
</organism>
<dbReference type="Proteomes" id="UP000606935">
    <property type="component" value="Unassembled WGS sequence"/>
</dbReference>
<sequence>MKLGVLVFDGFELLDVFGPLEMLGQLGDELSIDIVSETVGSVASAQGPSINAVVGFDSARYDIILVPGGKGTRTEVDNPELIAWISRQASSAKYITAVCTGSALLARAGVLAGKSATTNKLAYHWVASQLPTANWVAKARWVQDGHIFTSAGVSAGIDMSLALIAHIWGQDRAEKIADYCEYVWNSDPDNDMFSAKYNLP</sequence>
<reference evidence="2" key="1">
    <citation type="journal article" date="2014" name="Int. J. Syst. Evol. Microbiol.">
        <title>Complete genome sequence of Corynebacterium casei LMG S-19264T (=DSM 44701T), isolated from a smear-ripened cheese.</title>
        <authorList>
            <consortium name="US DOE Joint Genome Institute (JGI-PGF)"/>
            <person name="Walter F."/>
            <person name="Albersmeier A."/>
            <person name="Kalinowski J."/>
            <person name="Ruckert C."/>
        </authorList>
    </citation>
    <scope>NUCLEOTIDE SEQUENCE</scope>
    <source>
        <strain evidence="2">CGMCC 1.7086</strain>
    </source>
</reference>
<dbReference type="RefSeq" id="WP_188697280.1">
    <property type="nucleotide sequence ID" value="NZ_BMLS01000005.1"/>
</dbReference>
<evidence type="ECO:0000313" key="2">
    <source>
        <dbReference type="EMBL" id="GGO72698.1"/>
    </source>
</evidence>
<dbReference type="InterPro" id="IPR029062">
    <property type="entry name" value="Class_I_gatase-like"/>
</dbReference>
<protein>
    <submittedName>
        <fullName evidence="2">ThiJ/PfpI family protein</fullName>
    </submittedName>
</protein>
<dbReference type="CDD" id="cd03139">
    <property type="entry name" value="GATase1_PfpI_2"/>
    <property type="match status" value="1"/>
</dbReference>
<gene>
    <name evidence="2" type="ORF">GCM10010982_31450</name>
</gene>
<dbReference type="InterPro" id="IPR002818">
    <property type="entry name" value="DJ-1/PfpI"/>
</dbReference>
<dbReference type="SUPFAM" id="SSF52317">
    <property type="entry name" value="Class I glutamine amidotransferase-like"/>
    <property type="match status" value="1"/>
</dbReference>
<dbReference type="PANTHER" id="PTHR43130">
    <property type="entry name" value="ARAC-FAMILY TRANSCRIPTIONAL REGULATOR"/>
    <property type="match status" value="1"/>
</dbReference>
<dbReference type="InterPro" id="IPR052158">
    <property type="entry name" value="INH-QAR"/>
</dbReference>
<proteinExistence type="predicted"/>
<dbReference type="Pfam" id="PF01965">
    <property type="entry name" value="DJ-1_PfpI"/>
    <property type="match status" value="1"/>
</dbReference>
<feature type="domain" description="DJ-1/PfpI" evidence="1">
    <location>
        <begin position="2"/>
        <end position="165"/>
    </location>
</feature>